<evidence type="ECO:0000256" key="15">
    <source>
        <dbReference type="ARBA" id="ARBA00023136"/>
    </source>
</evidence>
<evidence type="ECO:0000256" key="4">
    <source>
        <dbReference type="ARBA" id="ARBA00005093"/>
    </source>
</evidence>
<evidence type="ECO:0000256" key="14">
    <source>
        <dbReference type="ARBA" id="ARBA00023034"/>
    </source>
</evidence>
<dbReference type="GO" id="GO:0046872">
    <property type="term" value="F:metal ion binding"/>
    <property type="evidence" value="ECO:0007669"/>
    <property type="project" value="UniProtKB-KW"/>
</dbReference>
<evidence type="ECO:0000313" key="21">
    <source>
        <dbReference type="EnsemblMetazoa" id="tetur26g00200.1"/>
    </source>
</evidence>
<keyword evidence="13" id="KW-1133">Transmembrane helix</keyword>
<evidence type="ECO:0000256" key="6">
    <source>
        <dbReference type="ARBA" id="ARBA00011972"/>
    </source>
</evidence>
<keyword evidence="16" id="KW-1015">Disulfide bond</keyword>
<dbReference type="GO" id="GO:0050650">
    <property type="term" value="P:chondroitin sulfate proteoglycan biosynthetic process"/>
    <property type="evidence" value="ECO:0007669"/>
    <property type="project" value="TreeGrafter"/>
</dbReference>
<dbReference type="PANTHER" id="PTHR46025:SF3">
    <property type="entry name" value="XYLOSYLTRANSFERASE OXT"/>
    <property type="match status" value="1"/>
</dbReference>
<name>T1KXH6_TETUR</name>
<keyword evidence="15" id="KW-0472">Membrane</keyword>
<dbReference type="GO" id="GO:0015012">
    <property type="term" value="P:heparan sulfate proteoglycan biosynthetic process"/>
    <property type="evidence" value="ECO:0007669"/>
    <property type="project" value="UniProtKB-UniPathway"/>
</dbReference>
<dbReference type="PANTHER" id="PTHR46025">
    <property type="entry name" value="XYLOSYLTRANSFERASE OXT"/>
    <property type="match status" value="1"/>
</dbReference>
<feature type="domain" description="Xylosyltransferase C-terminal" evidence="20">
    <location>
        <begin position="223"/>
        <end position="394"/>
    </location>
</feature>
<evidence type="ECO:0000256" key="13">
    <source>
        <dbReference type="ARBA" id="ARBA00022989"/>
    </source>
</evidence>
<evidence type="ECO:0000256" key="16">
    <source>
        <dbReference type="ARBA" id="ARBA00023157"/>
    </source>
</evidence>
<evidence type="ECO:0000256" key="1">
    <source>
        <dbReference type="ARBA" id="ARBA00004323"/>
    </source>
</evidence>
<comment type="pathway">
    <text evidence="3">Glycan metabolism; chondroitin sulfate biosynthesis.</text>
</comment>
<evidence type="ECO:0000256" key="7">
    <source>
        <dbReference type="ARBA" id="ARBA00022676"/>
    </source>
</evidence>
<reference evidence="22" key="1">
    <citation type="submission" date="2011-08" db="EMBL/GenBank/DDBJ databases">
        <authorList>
            <person name="Rombauts S."/>
        </authorList>
    </citation>
    <scope>NUCLEOTIDE SEQUENCE</scope>
    <source>
        <strain evidence="22">London</strain>
    </source>
</reference>
<keyword evidence="8" id="KW-0808">Transferase</keyword>
<evidence type="ECO:0000256" key="5">
    <source>
        <dbReference type="ARBA" id="ARBA00010195"/>
    </source>
</evidence>
<dbReference type="EMBL" id="CAEY01000695">
    <property type="status" value="NOT_ANNOTATED_CDS"/>
    <property type="molecule type" value="Genomic_DNA"/>
</dbReference>
<evidence type="ECO:0000256" key="18">
    <source>
        <dbReference type="ARBA" id="ARBA00042865"/>
    </source>
</evidence>
<evidence type="ECO:0000256" key="8">
    <source>
        <dbReference type="ARBA" id="ARBA00022679"/>
    </source>
</evidence>
<accession>T1KXH6</accession>
<keyword evidence="12" id="KW-0735">Signal-anchor</keyword>
<dbReference type="InterPro" id="IPR024448">
    <property type="entry name" value="XylT_C"/>
</dbReference>
<dbReference type="STRING" id="32264.T1KXH6"/>
<dbReference type="EnsemblMetazoa" id="tetur26g00200.1">
    <property type="protein sequence ID" value="tetur26g00200.1"/>
    <property type="gene ID" value="tetur26g00200"/>
</dbReference>
<keyword evidence="11" id="KW-0256">Endoplasmic reticulum</keyword>
<keyword evidence="7" id="KW-0328">Glycosyltransferase</keyword>
<reference evidence="21" key="2">
    <citation type="submission" date="2015-06" db="UniProtKB">
        <authorList>
            <consortium name="EnsemblMetazoa"/>
        </authorList>
    </citation>
    <scope>IDENTIFICATION</scope>
</reference>
<keyword evidence="9" id="KW-0812">Transmembrane</keyword>
<comment type="subcellular location">
    <subcellularLocation>
        <location evidence="2">Endoplasmic reticulum membrane</location>
        <topology evidence="2">Single-pass type II membrane protein</topology>
    </subcellularLocation>
    <subcellularLocation>
        <location evidence="1">Golgi apparatus membrane</location>
        <topology evidence="1">Single-pass type II membrane protein</topology>
    </subcellularLocation>
</comment>
<dbReference type="Proteomes" id="UP000015104">
    <property type="component" value="Unassembled WGS sequence"/>
</dbReference>
<evidence type="ECO:0000256" key="12">
    <source>
        <dbReference type="ARBA" id="ARBA00022968"/>
    </source>
</evidence>
<comment type="pathway">
    <text evidence="4">Glycan metabolism; heparan sulfate biosynthesis.</text>
</comment>
<dbReference type="GO" id="GO:0000139">
    <property type="term" value="C:Golgi membrane"/>
    <property type="evidence" value="ECO:0007669"/>
    <property type="project" value="UniProtKB-SubCell"/>
</dbReference>
<dbReference type="UniPathway" id="UPA00755"/>
<evidence type="ECO:0000313" key="22">
    <source>
        <dbReference type="Proteomes" id="UP000015104"/>
    </source>
</evidence>
<dbReference type="InterPro" id="IPR003406">
    <property type="entry name" value="Glyco_trans_14"/>
</dbReference>
<keyword evidence="22" id="KW-1185">Reference proteome</keyword>
<dbReference type="eggNOG" id="KOG0799">
    <property type="taxonomic scope" value="Eukaryota"/>
</dbReference>
<evidence type="ECO:0000256" key="3">
    <source>
        <dbReference type="ARBA" id="ARBA00004840"/>
    </source>
</evidence>
<evidence type="ECO:0000256" key="10">
    <source>
        <dbReference type="ARBA" id="ARBA00022723"/>
    </source>
</evidence>
<comment type="similarity">
    <text evidence="5">Belongs to the glycosyltransferase 14 family. XylT subfamily.</text>
</comment>
<keyword evidence="17" id="KW-0325">Glycoprotein</keyword>
<organism evidence="21 22">
    <name type="scientific">Tetranychus urticae</name>
    <name type="common">Two-spotted spider mite</name>
    <dbReference type="NCBI Taxonomy" id="32264"/>
    <lineage>
        <taxon>Eukaryota</taxon>
        <taxon>Metazoa</taxon>
        <taxon>Ecdysozoa</taxon>
        <taxon>Arthropoda</taxon>
        <taxon>Chelicerata</taxon>
        <taxon>Arachnida</taxon>
        <taxon>Acari</taxon>
        <taxon>Acariformes</taxon>
        <taxon>Trombidiformes</taxon>
        <taxon>Prostigmata</taxon>
        <taxon>Eleutherengona</taxon>
        <taxon>Raphignathae</taxon>
        <taxon>Tetranychoidea</taxon>
        <taxon>Tetranychidae</taxon>
        <taxon>Tetranychus</taxon>
    </lineage>
</organism>
<proteinExistence type="inferred from homology"/>
<dbReference type="GO" id="GO:0030158">
    <property type="term" value="F:protein xylosyltransferase activity"/>
    <property type="evidence" value="ECO:0007669"/>
    <property type="project" value="UniProtKB-EC"/>
</dbReference>
<evidence type="ECO:0000256" key="2">
    <source>
        <dbReference type="ARBA" id="ARBA00004648"/>
    </source>
</evidence>
<evidence type="ECO:0000256" key="17">
    <source>
        <dbReference type="ARBA" id="ARBA00023180"/>
    </source>
</evidence>
<protein>
    <recommendedName>
        <fullName evidence="6">protein xylosyltransferase</fullName>
        <ecNumber evidence="6">2.4.2.26</ecNumber>
    </recommendedName>
    <alternativeName>
        <fullName evidence="18">Peptide O-xylosyltransferase</fullName>
    </alternativeName>
</protein>
<comment type="catalytic activity">
    <reaction evidence="19">
        <text>UDP-alpha-D-xylose + L-seryl-[protein] = 3-O-(beta-D-xylosyl)-L-seryl-[protein] + UDP + H(+)</text>
        <dbReference type="Rhea" id="RHEA:50192"/>
        <dbReference type="Rhea" id="RHEA-COMP:9863"/>
        <dbReference type="Rhea" id="RHEA-COMP:12567"/>
        <dbReference type="ChEBI" id="CHEBI:15378"/>
        <dbReference type="ChEBI" id="CHEBI:29999"/>
        <dbReference type="ChEBI" id="CHEBI:57632"/>
        <dbReference type="ChEBI" id="CHEBI:58223"/>
        <dbReference type="ChEBI" id="CHEBI:132085"/>
        <dbReference type="EC" id="2.4.2.26"/>
    </reaction>
</comment>
<evidence type="ECO:0000259" key="20">
    <source>
        <dbReference type="Pfam" id="PF12529"/>
    </source>
</evidence>
<evidence type="ECO:0000256" key="19">
    <source>
        <dbReference type="ARBA" id="ARBA00047847"/>
    </source>
</evidence>
<evidence type="ECO:0000256" key="9">
    <source>
        <dbReference type="ARBA" id="ARBA00022692"/>
    </source>
</evidence>
<dbReference type="InterPro" id="IPR043538">
    <property type="entry name" value="XYLT"/>
</dbReference>
<dbReference type="HOGENOM" id="CLU_012840_2_0_1"/>
<evidence type="ECO:0000256" key="11">
    <source>
        <dbReference type="ARBA" id="ARBA00022824"/>
    </source>
</evidence>
<dbReference type="Pfam" id="PF12529">
    <property type="entry name" value="Xylo_C"/>
    <property type="match status" value="1"/>
</dbReference>
<dbReference type="Pfam" id="PF02485">
    <property type="entry name" value="Branch"/>
    <property type="match status" value="1"/>
</dbReference>
<sequence length="564" mass="65693">MLINSFNELLHHKNWDYLINLSESDFPIKPLQRLENFLAANYGHNFVKSHGQDPQRFLIKQGLDKTFHQCDDHMWRLGDRKIPEGIEVDGGSDWVALTRDFCQYIVDNDDELLKGLRTFFKYTLLPAETFFHTVLRNSAFCDTIIDNNLHITNWRRSQGCKCQYRHIVDWCGCSPNDFRLEDWSRIVDSLEKPLFFARKFEPAVNQEIINRIEMLISKKQVKVGQLSYDKYWQNDFHHKFDYNDDAKVSFYYLLGLLGKSFVYKICSETKIPSDQLLSTIEVKQAHLFFENDSFKGLLLTFIDLIAEKNSAAFYEIYAQPVAHSNPVGQQISPEIKLISAKVCSDYDMKEQIFRNFACTLHPFSEIGVNHKWSSDGKTNFSVSFVWIDPVEHVAGSFEVQIEWPHQAKNNQQTITLYHKPNFNHPLRPGTWKLSILYKWKPILEMKFLVLPYIFEKGLFLDKTSASNLHNGPVAGKYLDHNFTAVERLLKLRTNPSTLDSQATLNSQKTNGQLIDWSLELLENFWTIYDVCLVNKLSTCQRAKINSCQSTPWSSFYPDLKSKLI</sequence>
<dbReference type="EC" id="2.4.2.26" evidence="6"/>
<dbReference type="UniPathway" id="UPA00756"/>
<keyword evidence="10" id="KW-0479">Metal-binding</keyword>
<keyword evidence="14" id="KW-0333">Golgi apparatus</keyword>
<dbReference type="AlphaFoldDB" id="T1KXH6"/>
<dbReference type="GO" id="GO:0005789">
    <property type="term" value="C:endoplasmic reticulum membrane"/>
    <property type="evidence" value="ECO:0007669"/>
    <property type="project" value="UniProtKB-SubCell"/>
</dbReference>